<feature type="non-terminal residue" evidence="3">
    <location>
        <position position="740"/>
    </location>
</feature>
<dbReference type="InterPro" id="IPR046848">
    <property type="entry name" value="E_motif"/>
</dbReference>
<dbReference type="GO" id="GO:0009451">
    <property type="term" value="P:RNA modification"/>
    <property type="evidence" value="ECO:0007669"/>
    <property type="project" value="InterPro"/>
</dbReference>
<evidence type="ECO:0000313" key="3">
    <source>
        <dbReference type="EMBL" id="EPS70037.1"/>
    </source>
</evidence>
<dbReference type="InterPro" id="IPR011990">
    <property type="entry name" value="TPR-like_helical_dom_sf"/>
</dbReference>
<proteinExistence type="predicted"/>
<dbReference type="PROSITE" id="PS51375">
    <property type="entry name" value="PPR"/>
    <property type="match status" value="6"/>
</dbReference>
<feature type="non-terminal residue" evidence="3">
    <location>
        <position position="1"/>
    </location>
</feature>
<evidence type="ECO:0000256" key="1">
    <source>
        <dbReference type="ARBA" id="ARBA00022737"/>
    </source>
</evidence>
<feature type="repeat" description="PPR" evidence="2">
    <location>
        <begin position="432"/>
        <end position="466"/>
    </location>
</feature>
<keyword evidence="1" id="KW-0677">Repeat</keyword>
<protein>
    <recommendedName>
        <fullName evidence="5">Pentatricopeptide repeat-containing protein</fullName>
    </recommendedName>
</protein>
<dbReference type="FunFam" id="1.25.40.10:FF:000227">
    <property type="entry name" value="Pentatricopeptide repeat-containing protein At3g13880"/>
    <property type="match status" value="1"/>
</dbReference>
<comment type="caution">
    <text evidence="3">The sequence shown here is derived from an EMBL/GenBank/DDBJ whole genome shotgun (WGS) entry which is preliminary data.</text>
</comment>
<feature type="repeat" description="PPR" evidence="2">
    <location>
        <begin position="126"/>
        <end position="161"/>
    </location>
</feature>
<dbReference type="Gene3D" id="1.25.40.10">
    <property type="entry name" value="Tetratricopeptide repeat domain"/>
    <property type="match status" value="7"/>
</dbReference>
<gene>
    <name evidence="3" type="ORF">M569_04719</name>
</gene>
<dbReference type="Pfam" id="PF13041">
    <property type="entry name" value="PPR_2"/>
    <property type="match status" value="4"/>
</dbReference>
<dbReference type="GO" id="GO:0003723">
    <property type="term" value="F:RNA binding"/>
    <property type="evidence" value="ECO:0007669"/>
    <property type="project" value="InterPro"/>
</dbReference>
<dbReference type="Proteomes" id="UP000015453">
    <property type="component" value="Unassembled WGS sequence"/>
</dbReference>
<dbReference type="PANTHER" id="PTHR47926">
    <property type="entry name" value="PENTATRICOPEPTIDE REPEAT-CONTAINING PROTEIN"/>
    <property type="match status" value="1"/>
</dbReference>
<organism evidence="3 4">
    <name type="scientific">Genlisea aurea</name>
    <dbReference type="NCBI Taxonomy" id="192259"/>
    <lineage>
        <taxon>Eukaryota</taxon>
        <taxon>Viridiplantae</taxon>
        <taxon>Streptophyta</taxon>
        <taxon>Embryophyta</taxon>
        <taxon>Tracheophyta</taxon>
        <taxon>Spermatophyta</taxon>
        <taxon>Magnoliopsida</taxon>
        <taxon>eudicotyledons</taxon>
        <taxon>Gunneridae</taxon>
        <taxon>Pentapetalae</taxon>
        <taxon>asterids</taxon>
        <taxon>lamiids</taxon>
        <taxon>Lamiales</taxon>
        <taxon>Lentibulariaceae</taxon>
        <taxon>Genlisea</taxon>
    </lineage>
</organism>
<feature type="repeat" description="PPR" evidence="2">
    <location>
        <begin position="230"/>
        <end position="264"/>
    </location>
</feature>
<dbReference type="GO" id="GO:0099402">
    <property type="term" value="P:plant organ development"/>
    <property type="evidence" value="ECO:0007669"/>
    <property type="project" value="UniProtKB-ARBA"/>
</dbReference>
<dbReference type="Pfam" id="PF01535">
    <property type="entry name" value="PPR"/>
    <property type="match status" value="4"/>
</dbReference>
<feature type="repeat" description="PPR" evidence="2">
    <location>
        <begin position="331"/>
        <end position="365"/>
    </location>
</feature>
<dbReference type="InterPro" id="IPR046960">
    <property type="entry name" value="PPR_At4g14850-like_plant"/>
</dbReference>
<accession>S8EBU4</accession>
<dbReference type="PANTHER" id="PTHR47926:SF357">
    <property type="entry name" value="PENTATRICOPEPTIDE REPEAT-CONTAINING PROTEIN"/>
    <property type="match status" value="1"/>
</dbReference>
<dbReference type="FunFam" id="1.25.40.10:FF:000436">
    <property type="entry name" value="Pentatricopeptide repeat-containing protein At5g39350 family"/>
    <property type="match status" value="1"/>
</dbReference>
<evidence type="ECO:0008006" key="5">
    <source>
        <dbReference type="Google" id="ProtNLM"/>
    </source>
</evidence>
<evidence type="ECO:0000256" key="2">
    <source>
        <dbReference type="PROSITE-ProRule" id="PRU00708"/>
    </source>
</evidence>
<dbReference type="InterPro" id="IPR002885">
    <property type="entry name" value="PPR_rpt"/>
</dbReference>
<dbReference type="Pfam" id="PF20431">
    <property type="entry name" value="E_motif"/>
    <property type="match status" value="1"/>
</dbReference>
<dbReference type="FunFam" id="1.25.40.10:FF:000343">
    <property type="entry name" value="Pentatricopeptide repeat-containing protein At3g58590"/>
    <property type="match status" value="1"/>
</dbReference>
<dbReference type="AlphaFoldDB" id="S8EBU4"/>
<dbReference type="FunFam" id="1.25.40.10:FF:000158">
    <property type="entry name" value="pentatricopeptide repeat-containing protein At2g33680"/>
    <property type="match status" value="1"/>
</dbReference>
<sequence>VLGIYLMSNNYNDAKKLFFRMQLCYAAPWNWMIRGFTVMGHCDYAVLFYFKMLAFGTSPDKYTFPYVIKACGGMKAVGLLKHIHSMIKKLCYELDVYVGSALVKFYSENRCLESARELFDRLPQKDTVLWNVMLDGYLKCEGLANNVVGLFQEMRRVGEIQPNYVTYTCVLCFSGSKSALCLGTQVHGLALRCGLDMDSSVANTLVSMYMKCRHVFCAQNMFDLITTKADIVTWNAMIAGYVQNGLMDDALSLFRRMVSSNCKPDSTTFTSLLTSVTDFRCLIQGKEAHGFIVRHGLILDVHLKNALIDMYFKCKDVSVACKVFDEISAVDVVIFSTMISGFVLHGMNDEAIEIFRRLLGSNVQPNAITLASVLPACAGLAALDLGMELHGSVIRRGLEERCYVGSALTDMYAKCGRLDLCHRVFLRMPERDSICWNSVITNLCQNGKPEIAMELFFDMGIEGARYDNVTISAALSACGNLSTLHHGKEIHGFMLRGGYDFDVFSNSALIDMYAKCGSLDSAQRVFGSMLYRNEVSWNSIIAAYGNHGRLEQCLSLFRDMEEQGYRPDHVTFLAIISACGHAGEVEQGKHFFDAMVRAYGIDPRMEHYACLIDLLARASHLEEAFLVTKTMPFPPDAGIWGTILGASRIHGHAELAELASRHLVDLDPQNSGYYVLLSNVHADSGSWTRVDQIRDSMKRAGVRKVCGQSWIEANKYAHVFSIADKSHPQSSRVYGVLNHL</sequence>
<keyword evidence="4" id="KW-1185">Reference proteome</keyword>
<reference evidence="3 4" key="1">
    <citation type="journal article" date="2013" name="BMC Genomics">
        <title>The miniature genome of a carnivorous plant Genlisea aurea contains a low number of genes and short non-coding sequences.</title>
        <authorList>
            <person name="Leushkin E.V."/>
            <person name="Sutormin R.A."/>
            <person name="Nabieva E.R."/>
            <person name="Penin A.A."/>
            <person name="Kondrashov A.S."/>
            <person name="Logacheva M.D."/>
        </authorList>
    </citation>
    <scope>NUCLEOTIDE SEQUENCE [LARGE SCALE GENOMIC DNA]</scope>
</reference>
<dbReference type="NCBIfam" id="TIGR00756">
    <property type="entry name" value="PPR"/>
    <property type="match status" value="5"/>
</dbReference>
<feature type="repeat" description="PPR" evidence="2">
    <location>
        <begin position="533"/>
        <end position="567"/>
    </location>
</feature>
<name>S8EBU4_9LAMI</name>
<feature type="repeat" description="PPR" evidence="2">
    <location>
        <begin position="568"/>
        <end position="603"/>
    </location>
</feature>
<dbReference type="EMBL" id="AUSU01001847">
    <property type="protein sequence ID" value="EPS70037.1"/>
    <property type="molecule type" value="Genomic_DNA"/>
</dbReference>
<dbReference type="OrthoDB" id="730395at2759"/>
<evidence type="ECO:0000313" key="4">
    <source>
        <dbReference type="Proteomes" id="UP000015453"/>
    </source>
</evidence>